<feature type="compositionally biased region" description="Low complexity" evidence="2">
    <location>
        <begin position="571"/>
        <end position="587"/>
    </location>
</feature>
<comment type="caution">
    <text evidence="3">The sequence shown here is derived from an EMBL/GenBank/DDBJ whole genome shotgun (WGS) entry which is preliminary data.</text>
</comment>
<feature type="region of interest" description="Disordered" evidence="2">
    <location>
        <begin position="1021"/>
        <end position="1065"/>
    </location>
</feature>
<dbReference type="PANTHER" id="PTHR11202:SF22">
    <property type="entry name" value="PROTEIN ENABLED"/>
    <property type="match status" value="1"/>
</dbReference>
<feature type="region of interest" description="Disordered" evidence="2">
    <location>
        <begin position="20"/>
        <end position="48"/>
    </location>
</feature>
<sequence length="1107" mass="117127">MASGDGGQAFANVLASLDTPVPQAGTPQAVGGPATPIGSGGGKRRGGDHTEYTDVATLMEQQTRMMEQMAITNQELQRQAQQQQQQNQQLMGLLARLSPPGLALGEQQPAVAPQAPQVEVEYLKKIPDHIQKQLTHFMQDFEKSMAKITRTRVTIEKLSNDVQVLKVAGSKDTFVQEGTKIMQSVTDDRGASLGLDSTRSKPFDPKFVETKLDSMWHQMVDKEAGIQITGLADTDRRGNVYPLIRLAFAWLESSDYVPIKNDKETGYTLVRRSDNTQIDEMILNGPQYQEVSTDPINFDSVARSYVKLAQDIEKYEDFPIASDITRSLKAPRHTYKAHLFKTCKTHKAPEPISFRNVHAAGKYAFAGLSHWLGRRLREVIKRYPHVVRDSADAARKLMSTRLDPRDHLCTMDVKEFFMSGTTEELVNDILHFFSGRLRVLIERALYLLLDNQFITASTLPGRCFKVVLGTGMGLPHSGDVADLALIRRMETWAVANLTRFSIKQYLRFKDDIFLIWKHSSLGGQFCSELMTKSGFFRLKEIGAAVHAARAPGSLVQDPDAGGCAGGPAPPAAVGQQVGQAHTAGAAAPPLPPPAAPPQTHQGPLPPQVPGPLQAALPQQPLAPLQAPPAWGAGGGAPARAPAPAPAPAAAAGVPPAATQGPMGQPMGAFGGYPQPLGHAAGAANPHHVPNAYAGMGVPPATPGFVGPCIHPMAFDPSAPVGYHPGMFAGFPPQTPPPAHHHHAPFAHAPAPPPSQPAPPAQAVEPRSFLRSEGSMPPPVGGGPAAAWSALPARAHGGVIPGEAPAAVEQRRAAVSFRSTHMARPLMSETPLSQMAADGAEPRLRVVGCRIEGEGARGSVRVGSPRACFPPQLKQQVHRVQPAAKTGLSRMSLRSEAPPTLESAVGAWASLGIPGMLLLPRHEGFPSILAGTVGPGSLDSMVLSILDMSGCSGPPPPSSQPHASGEVDELRRRRGPGMPSGASAAAVEQWRSALAGVPLGLEASEAAIRALSRERLAGAAADGAGAGDAGEGLAAPAAAPAVETEPAPGSGDNAGHWTRDCRPRRPALGNHALQTLPREAEDALELRGRAATLALCRWVLDAPAMSMP</sequence>
<evidence type="ECO:0008006" key="5">
    <source>
        <dbReference type="Google" id="ProtNLM"/>
    </source>
</evidence>
<feature type="region of interest" description="Disordered" evidence="2">
    <location>
        <begin position="946"/>
        <end position="983"/>
    </location>
</feature>
<feature type="region of interest" description="Disordered" evidence="2">
    <location>
        <begin position="557"/>
        <end position="669"/>
    </location>
</feature>
<feature type="compositionally biased region" description="Low complexity" evidence="2">
    <location>
        <begin position="610"/>
        <end position="630"/>
    </location>
</feature>
<keyword evidence="4" id="KW-1185">Reference proteome</keyword>
<name>A0ABN9SLE2_9DINO</name>
<dbReference type="Proteomes" id="UP001189429">
    <property type="component" value="Unassembled WGS sequence"/>
</dbReference>
<reference evidence="3" key="1">
    <citation type="submission" date="2023-10" db="EMBL/GenBank/DDBJ databases">
        <authorList>
            <person name="Chen Y."/>
            <person name="Shah S."/>
            <person name="Dougan E. K."/>
            <person name="Thang M."/>
            <person name="Chan C."/>
        </authorList>
    </citation>
    <scope>NUCLEOTIDE SEQUENCE [LARGE SCALE GENOMIC DNA]</scope>
</reference>
<dbReference type="EMBL" id="CAUYUJ010011781">
    <property type="protein sequence ID" value="CAK0832594.1"/>
    <property type="molecule type" value="Genomic_DNA"/>
</dbReference>
<feature type="compositionally biased region" description="Low complexity" evidence="2">
    <location>
        <begin position="1030"/>
        <end position="1040"/>
    </location>
</feature>
<organism evidence="3 4">
    <name type="scientific">Prorocentrum cordatum</name>
    <dbReference type="NCBI Taxonomy" id="2364126"/>
    <lineage>
        <taxon>Eukaryota</taxon>
        <taxon>Sar</taxon>
        <taxon>Alveolata</taxon>
        <taxon>Dinophyceae</taxon>
        <taxon>Prorocentrales</taxon>
        <taxon>Prorocentraceae</taxon>
        <taxon>Prorocentrum</taxon>
    </lineage>
</organism>
<evidence type="ECO:0000256" key="1">
    <source>
        <dbReference type="SAM" id="Coils"/>
    </source>
</evidence>
<feature type="coiled-coil region" evidence="1">
    <location>
        <begin position="59"/>
        <end position="93"/>
    </location>
</feature>
<proteinExistence type="predicted"/>
<evidence type="ECO:0000313" key="4">
    <source>
        <dbReference type="Proteomes" id="UP001189429"/>
    </source>
</evidence>
<dbReference type="PANTHER" id="PTHR11202">
    <property type="entry name" value="SPROUTY-RELATED, EVH1 DOMAIN-CONTAINING PROTEIN FAMILY MEMBER"/>
    <property type="match status" value="1"/>
</dbReference>
<evidence type="ECO:0000313" key="3">
    <source>
        <dbReference type="EMBL" id="CAK0832594.1"/>
    </source>
</evidence>
<protein>
    <recommendedName>
        <fullName evidence="5">Reverse transcriptase domain-containing protein</fullName>
    </recommendedName>
</protein>
<evidence type="ECO:0000256" key="2">
    <source>
        <dbReference type="SAM" id="MobiDB-lite"/>
    </source>
</evidence>
<feature type="region of interest" description="Disordered" evidence="2">
    <location>
        <begin position="731"/>
        <end position="783"/>
    </location>
</feature>
<feature type="compositionally biased region" description="Low complexity" evidence="2">
    <location>
        <begin position="647"/>
        <end position="661"/>
    </location>
</feature>
<keyword evidence="1" id="KW-0175">Coiled coil</keyword>
<accession>A0ABN9SLE2</accession>
<feature type="compositionally biased region" description="Pro residues" evidence="2">
    <location>
        <begin position="749"/>
        <end position="759"/>
    </location>
</feature>
<gene>
    <name evidence="3" type="ORF">PCOR1329_LOCUS30575</name>
</gene>